<evidence type="ECO:0000256" key="1">
    <source>
        <dbReference type="ARBA" id="ARBA00038376"/>
    </source>
</evidence>
<keyword evidence="4" id="KW-1185">Reference proteome</keyword>
<dbReference type="GO" id="GO:0042602">
    <property type="term" value="F:riboflavin reductase (NADPH) activity"/>
    <property type="evidence" value="ECO:0007669"/>
    <property type="project" value="TreeGrafter"/>
</dbReference>
<dbReference type="Gene3D" id="3.40.50.720">
    <property type="entry name" value="NAD(P)-binding Rossmann-like Domain"/>
    <property type="match status" value="1"/>
</dbReference>
<evidence type="ECO:0000313" key="3">
    <source>
        <dbReference type="EMBL" id="KZT44023.1"/>
    </source>
</evidence>
<proteinExistence type="inferred from homology"/>
<dbReference type="AlphaFoldDB" id="A0A166ISH1"/>
<dbReference type="GO" id="GO:0004074">
    <property type="term" value="F:biliverdin reductase [NAD(P)H] activity"/>
    <property type="evidence" value="ECO:0007669"/>
    <property type="project" value="TreeGrafter"/>
</dbReference>
<dbReference type="SUPFAM" id="SSF51735">
    <property type="entry name" value="NAD(P)-binding Rossmann-fold domains"/>
    <property type="match status" value="1"/>
</dbReference>
<comment type="similarity">
    <text evidence="1">Belongs to the avfA family.</text>
</comment>
<dbReference type="PANTHER" id="PTHR43355">
    <property type="entry name" value="FLAVIN REDUCTASE (NADPH)"/>
    <property type="match status" value="1"/>
</dbReference>
<dbReference type="Pfam" id="PF13460">
    <property type="entry name" value="NAD_binding_10"/>
    <property type="match status" value="1"/>
</dbReference>
<reference evidence="3 4" key="1">
    <citation type="journal article" date="2016" name="Mol. Biol. Evol.">
        <title>Comparative Genomics of Early-Diverging Mushroom-Forming Fungi Provides Insights into the Origins of Lignocellulose Decay Capabilities.</title>
        <authorList>
            <person name="Nagy L.G."/>
            <person name="Riley R."/>
            <person name="Tritt A."/>
            <person name="Adam C."/>
            <person name="Daum C."/>
            <person name="Floudas D."/>
            <person name="Sun H."/>
            <person name="Yadav J.S."/>
            <person name="Pangilinan J."/>
            <person name="Larsson K.H."/>
            <person name="Matsuura K."/>
            <person name="Barry K."/>
            <person name="Labutti K."/>
            <person name="Kuo R."/>
            <person name="Ohm R.A."/>
            <person name="Bhattacharya S.S."/>
            <person name="Shirouzu T."/>
            <person name="Yoshinaga Y."/>
            <person name="Martin F.M."/>
            <person name="Grigoriev I.V."/>
            <person name="Hibbett D.S."/>
        </authorList>
    </citation>
    <scope>NUCLEOTIDE SEQUENCE [LARGE SCALE GENOMIC DNA]</scope>
    <source>
        <strain evidence="3 4">HHB10207 ss-3</strain>
    </source>
</reference>
<organism evidence="3 4">
    <name type="scientific">Sistotremastrum suecicum HHB10207 ss-3</name>
    <dbReference type="NCBI Taxonomy" id="1314776"/>
    <lineage>
        <taxon>Eukaryota</taxon>
        <taxon>Fungi</taxon>
        <taxon>Dikarya</taxon>
        <taxon>Basidiomycota</taxon>
        <taxon>Agaricomycotina</taxon>
        <taxon>Agaricomycetes</taxon>
        <taxon>Sistotremastrales</taxon>
        <taxon>Sistotremastraceae</taxon>
        <taxon>Sistotremastrum</taxon>
    </lineage>
</organism>
<dbReference type="PANTHER" id="PTHR43355:SF2">
    <property type="entry name" value="FLAVIN REDUCTASE (NADPH)"/>
    <property type="match status" value="1"/>
</dbReference>
<dbReference type="InterPro" id="IPR051606">
    <property type="entry name" value="Polyketide_Oxido-like"/>
</dbReference>
<protein>
    <submittedName>
        <fullName evidence="3">NAD(P)-binding protein</fullName>
    </submittedName>
</protein>
<dbReference type="STRING" id="1314776.A0A166ISH1"/>
<evidence type="ECO:0000259" key="2">
    <source>
        <dbReference type="Pfam" id="PF13460"/>
    </source>
</evidence>
<dbReference type="Proteomes" id="UP000076798">
    <property type="component" value="Unassembled WGS sequence"/>
</dbReference>
<dbReference type="EMBL" id="KV428005">
    <property type="protein sequence ID" value="KZT44023.1"/>
    <property type="molecule type" value="Genomic_DNA"/>
</dbReference>
<feature type="domain" description="NAD(P)-binding" evidence="2">
    <location>
        <begin position="7"/>
        <end position="199"/>
    </location>
</feature>
<sequence>MKLLILGATGQIGQHVVDAALEAQHSLVLYVRSPKKLPADLKLNSNVSIVEGDLTNKEALSEAVKGVHAVISAIGPSFFGHPAGNPLTAAYTLLLELMKDHDVKRVILLGTASNKDENDKSSIIFDTTVLGAYLFGHSAYSDVVAFGKEIRAASPEVLWTLARVPVLTNTEAAYHAGYIGDGETKPYLSRKAWALFVIGEVTSNLWIKKAPMISSSSKPLHG</sequence>
<name>A0A166ISH1_9AGAM</name>
<dbReference type="OrthoDB" id="10254221at2759"/>
<dbReference type="InterPro" id="IPR016040">
    <property type="entry name" value="NAD(P)-bd_dom"/>
</dbReference>
<accession>A0A166ISH1</accession>
<dbReference type="InterPro" id="IPR036291">
    <property type="entry name" value="NAD(P)-bd_dom_sf"/>
</dbReference>
<evidence type="ECO:0000313" key="4">
    <source>
        <dbReference type="Proteomes" id="UP000076798"/>
    </source>
</evidence>
<gene>
    <name evidence="3" type="ORF">SISSUDRAFT_324378</name>
</gene>